<comment type="caution">
    <text evidence="2">The sequence shown here is derived from an EMBL/GenBank/DDBJ whole genome shotgun (WGS) entry which is preliminary data.</text>
</comment>
<sequence length="605" mass="68642">MLFLLLLSFAGYGLFFIRRYNIAPAVIPLFLFSSITVVLFVAGLLNLLQEAAYGIFIGGLLFLVYIAFTYSKKKFQMTSLLTPAFLFFAISCVCFMFLLEDYIFLHYDNFSHWGIIVKELFQSNSLPDESTIITYTTYPPGSALFIYYIVTVTGFSESMALIAQAILIAGALSPIFIFCSWKKPLYIAGFLLLSATLLFVDSRSFYTLLVDPLLAYLSIAVIITAYYYRDDWKYMALTVMPMLSLLILTKSSGKIFLAFCLLWMIGLFFRFIRKNALPMKHKLFTIGYMAGCTVLVPFCMNLLWSRYTANAYSPDNQLSKFSITKETLTDINKSPEVIETLLPEVLDAAFDVSSSMVQGMLMANVIAVSSIVIMIFLYKKIPRTLVSATIFVNVFYVIYTALLYMLYLFLMPEVEAEKLAGFTRYQSSAAIFFVGVLMTFVLKEWMEKQTYSSAKWIPKIAAVVVSIVIILPFLNEGRSFFAQNYADADMRPPASNLLTELRQEENISPETPITLINDIGESDHGFLRHLMRYERMTANTFVHTMCTSEEEQKQLTEDINQSDYLMVLNITSEMEDCLEGNSNVENIEPGSYNIKNGVITSKTES</sequence>
<evidence type="ECO:0000313" key="2">
    <source>
        <dbReference type="EMBL" id="RSL29890.1"/>
    </source>
</evidence>
<feature type="transmembrane region" description="Helical" evidence="1">
    <location>
        <begin position="51"/>
        <end position="68"/>
    </location>
</feature>
<keyword evidence="1" id="KW-0472">Membrane</keyword>
<feature type="transmembrane region" description="Helical" evidence="1">
    <location>
        <begin position="80"/>
        <end position="99"/>
    </location>
</feature>
<gene>
    <name evidence="2" type="ORF">D7Z54_28915</name>
</gene>
<feature type="transmembrane region" description="Helical" evidence="1">
    <location>
        <begin position="356"/>
        <end position="378"/>
    </location>
</feature>
<feature type="transmembrane region" description="Helical" evidence="1">
    <location>
        <begin position="284"/>
        <end position="304"/>
    </location>
</feature>
<feature type="transmembrane region" description="Helical" evidence="1">
    <location>
        <begin position="390"/>
        <end position="410"/>
    </location>
</feature>
<proteinExistence type="predicted"/>
<protein>
    <recommendedName>
        <fullName evidence="4">Dolichyl-phosphate-mannose-protein mannosyltransferase</fullName>
    </recommendedName>
</protein>
<evidence type="ECO:0008006" key="4">
    <source>
        <dbReference type="Google" id="ProtNLM"/>
    </source>
</evidence>
<accession>A0A3R9PFZ3</accession>
<evidence type="ECO:0000313" key="3">
    <source>
        <dbReference type="Proteomes" id="UP000275076"/>
    </source>
</evidence>
<organism evidence="2 3">
    <name type="scientific">Salibacterium salarium</name>
    <dbReference type="NCBI Taxonomy" id="284579"/>
    <lineage>
        <taxon>Bacteria</taxon>
        <taxon>Bacillati</taxon>
        <taxon>Bacillota</taxon>
        <taxon>Bacilli</taxon>
        <taxon>Bacillales</taxon>
        <taxon>Bacillaceae</taxon>
    </lineage>
</organism>
<feature type="transmembrane region" description="Helical" evidence="1">
    <location>
        <begin position="206"/>
        <end position="227"/>
    </location>
</feature>
<keyword evidence="1" id="KW-1133">Transmembrane helix</keyword>
<dbReference type="EMBL" id="RBVX01000048">
    <property type="protein sequence ID" value="RSL29890.1"/>
    <property type="molecule type" value="Genomic_DNA"/>
</dbReference>
<dbReference type="AlphaFoldDB" id="A0A3R9PFZ3"/>
<keyword evidence="3" id="KW-1185">Reference proteome</keyword>
<feature type="transmembrane region" description="Helical" evidence="1">
    <location>
        <begin position="422"/>
        <end position="442"/>
    </location>
</feature>
<dbReference type="Proteomes" id="UP000275076">
    <property type="component" value="Unassembled WGS sequence"/>
</dbReference>
<feature type="transmembrane region" description="Helical" evidence="1">
    <location>
        <begin position="454"/>
        <end position="474"/>
    </location>
</feature>
<name>A0A3R9PFZ3_9BACI</name>
<keyword evidence="1" id="KW-0812">Transmembrane</keyword>
<evidence type="ECO:0000256" key="1">
    <source>
        <dbReference type="SAM" id="Phobius"/>
    </source>
</evidence>
<feature type="transmembrane region" description="Helical" evidence="1">
    <location>
        <begin position="184"/>
        <end position="200"/>
    </location>
</feature>
<feature type="transmembrane region" description="Helical" evidence="1">
    <location>
        <begin position="255"/>
        <end position="272"/>
    </location>
</feature>
<feature type="transmembrane region" description="Helical" evidence="1">
    <location>
        <begin position="145"/>
        <end position="172"/>
    </location>
</feature>
<feature type="transmembrane region" description="Helical" evidence="1">
    <location>
        <begin position="21"/>
        <end position="45"/>
    </location>
</feature>
<reference evidence="2 3" key="1">
    <citation type="submission" date="2018-10" db="EMBL/GenBank/DDBJ databases">
        <title>Draft genome sequence of Bacillus salarius IM0101, isolated from a hypersaline soil in Inner Mongolia, China.</title>
        <authorList>
            <person name="Yamprayoonswat W."/>
            <person name="Boonvisut S."/>
            <person name="Jumpathong W."/>
            <person name="Sittihan S."/>
            <person name="Ruangsuj P."/>
            <person name="Wanthongcharoen S."/>
            <person name="Thongpramul N."/>
            <person name="Pimmason S."/>
            <person name="Yu B."/>
            <person name="Yasawong M."/>
        </authorList>
    </citation>
    <scope>NUCLEOTIDE SEQUENCE [LARGE SCALE GENOMIC DNA]</scope>
    <source>
        <strain evidence="2 3">IM0101</strain>
    </source>
</reference>